<dbReference type="InterPro" id="IPR038535">
    <property type="entry name" value="CNOT1_TTP_bind_sf"/>
</dbReference>
<sequence>MVAWYESAAESATAVNRLTRILEIAQDIKALEALLNARNFNFVMELAVLAFQREFLNLEKWLQPRLEEHPEAFATACLHFLDRRLTRGPEATSGTPSKALVIIAEQCGHLQSNRNISPQLKNALLNVAERFAQPRGNRMVALPFNVGSGPGATALRPPPLVSGAPLSDGVHGASSSAVDSFGPPVGLKSPGPVARSAPAHPDATRPTTDVADANEFTPAIEAQANHYFQQVYMEKTSVHEIIQLLGRFKASPDPEKQQVFHCMIRNLFDEYKFLPEYPDKQLQITGELFGLLVQHDLVYDHSLGNALRCIYEAVKHDPDSRLFAFGTHALANFHQRLPEWRDYCQALAHTPHFTRLPAEVRFACLNGRGGASAGPAGGKAGLMAESQPDPPENIRERVIFVINNLAPEPSRMKESAATLHGLLDRQYHMWFAGYLVEQRAMLEPNNLEMYVKLIDLIGQDDLRRATLARTYLAVHNAQRRQSSSSNISDSQERTRLKNLATFLGLQTLARNKPILQRDLDLKAIILSSYEQGSRSLQLLLPFVAKVLDTAQYSRVFRPPNPWLMSLLRILKELHSTEQLKISLKFEVEVLCRNLNIALHDIEASHLLPAKNLSPAFDAIGTPSFHGASPAIEGTAIGGGALAGGNAAGSAQTSSSGHLTVPASMFADLVPGQPRSIMNYIRPGPLSSLGLAPESLQDAIYKAIERAINEMLPPVFERSIRVASISCFNLITKDFNREPDETKMRQAGLLMIQNLAGSIAVVSAKDTLRTTAESILTTSIKNLLSGQSQDLEHIVRDVININLPVACSFIEATVRQRSVAVFEKQMAPQYLLRQTHRREGTTEPFEAAHLPYVDSMPENLRPQFGGLSSRQMGVYLRFARNQQDLLAVGRLTERPPVVAANQNSAPAIIDGLIRDMVLLTSGQAEPDAQHIGEHVNNILQHLSTNPAEAPRLVRFATTALIDHQKARSSALQDAMLNVLVRLKDALPGCVRDICLVAVTQCDGTLDTAEKLLRLVKFRLVRIEDLDTALVQALDSGRSPHGLAILKSVLTVALNGAAGSSFLLGLLRSITLFERIVTHQKSEQRHARLLESVKAELAKEVERGSEASNNASNAHAAGSGPGSTTAALPASVPGFGQAPAPTSSAPSGGVTGNLRSGGDAPTAGPALSRASNNDRLRRAMAMFSSLDLLSLDQDPPQLLELVASFFVDEWMSLYSSGSYEPAVPAFIRKLTENVLNSSDMTACFFRVATEVSVKLAFLMADGHFDFALQAPNYKPIDAFCALVIAVVRHFGDSTKVALLRKVLSVCIIVLGHVHDRLGVNFNQKPFHRLLSRLLAEVHTDDEHLAIQVLSSFANAFHVVRPAQCPAFALSWLDLISSRHFLPLMLSASGQSGQDLQHQYHVLVMDLLMFLQPLLRSAQLSDSVRVLYKATVTLVLVILHDFPDFLCQYYLSYCDVIAPCCLQLRNLILSAHPAAMRLPDPFSSPLSVDSVPEYARTPVISSNYTAALEDSSRPAIRTFFDYGLENQHEPTIHMIALSLKSMPHDVHFTALTSISGTDYNTPLLNALVTEIMVRACAEESLSDAAVGVLGRLLQMLDGQGRYLLAMAMANHLRFPNQHTLWMSKAYLKVYAAASAECQEQLTRVLFERLVVARPHPWGLLVTFTELIQNRSYDFWNASFIHIAPEIEKLFHTVARSCLHAVRPATQS</sequence>
<dbReference type="InterPro" id="IPR032193">
    <property type="entry name" value="CNOT1_TTP_bind"/>
</dbReference>
<name>A9V7Q3_MONBE</name>
<dbReference type="KEGG" id="mbr:MONBRDRAFT_33815"/>
<dbReference type="InterPro" id="IPR032191">
    <property type="entry name" value="CNOT1_CAF1_bind"/>
</dbReference>
<dbReference type="GO" id="GO:0000932">
    <property type="term" value="C:P-body"/>
    <property type="evidence" value="ECO:0000318"/>
    <property type="project" value="GO_Central"/>
</dbReference>
<feature type="domain" description="CCR4-NOT transcription complex subunit 1 CAF1-binding" evidence="9">
    <location>
        <begin position="387"/>
        <end position="610"/>
    </location>
</feature>
<proteinExistence type="predicted"/>
<dbReference type="GO" id="GO:0030015">
    <property type="term" value="C:CCR4-NOT core complex"/>
    <property type="evidence" value="ECO:0000318"/>
    <property type="project" value="GO_Central"/>
</dbReference>
<feature type="domain" description="CCR4-Not complex component Not1 C-terminal" evidence="7">
    <location>
        <begin position="1339"/>
        <end position="1690"/>
    </location>
</feature>
<dbReference type="STRING" id="81824.A9V7Q3"/>
<evidence type="ECO:0000259" key="9">
    <source>
        <dbReference type="Pfam" id="PF16415"/>
    </source>
</evidence>
<organism evidence="12 13">
    <name type="scientific">Monosiga brevicollis</name>
    <name type="common">Choanoflagellate</name>
    <dbReference type="NCBI Taxonomy" id="81824"/>
    <lineage>
        <taxon>Eukaryota</taxon>
        <taxon>Choanoflagellata</taxon>
        <taxon>Craspedida</taxon>
        <taxon>Salpingoecidae</taxon>
        <taxon>Monosiga</taxon>
    </lineage>
</organism>
<dbReference type="PANTHER" id="PTHR13162:SF8">
    <property type="entry name" value="CCR4-NOT TRANSCRIPTION COMPLEX SUBUNIT 1"/>
    <property type="match status" value="1"/>
</dbReference>
<dbReference type="SUPFAM" id="SSF48371">
    <property type="entry name" value="ARM repeat"/>
    <property type="match status" value="1"/>
</dbReference>
<accession>A9V7Q3</accession>
<dbReference type="GO" id="GO:0017148">
    <property type="term" value="P:negative regulation of translation"/>
    <property type="evidence" value="ECO:0007669"/>
    <property type="project" value="InterPro"/>
</dbReference>
<evidence type="ECO:0000259" key="11">
    <source>
        <dbReference type="Pfam" id="PF16418"/>
    </source>
</evidence>
<dbReference type="FunCoup" id="A9V7Q3">
    <property type="interactions" value="1402"/>
</dbReference>
<dbReference type="InterPro" id="IPR024557">
    <property type="entry name" value="CNOT1_dom_4"/>
</dbReference>
<keyword evidence="5" id="KW-0539">Nucleus</keyword>
<dbReference type="PANTHER" id="PTHR13162">
    <property type="entry name" value="CCR4-NOT TRANSCRIPTION COMPLEX"/>
    <property type="match status" value="1"/>
</dbReference>
<evidence type="ECO:0000259" key="7">
    <source>
        <dbReference type="Pfam" id="PF04054"/>
    </source>
</evidence>
<evidence type="ECO:0000259" key="10">
    <source>
        <dbReference type="Pfam" id="PF16417"/>
    </source>
</evidence>
<reference evidence="12 13" key="1">
    <citation type="journal article" date="2008" name="Nature">
        <title>The genome of the choanoflagellate Monosiga brevicollis and the origin of metazoans.</title>
        <authorList>
            <consortium name="JGI Sequencing"/>
            <person name="King N."/>
            <person name="Westbrook M.J."/>
            <person name="Young S.L."/>
            <person name="Kuo A."/>
            <person name="Abedin M."/>
            <person name="Chapman J."/>
            <person name="Fairclough S."/>
            <person name="Hellsten U."/>
            <person name="Isogai Y."/>
            <person name="Letunic I."/>
            <person name="Marr M."/>
            <person name="Pincus D."/>
            <person name="Putnam N."/>
            <person name="Rokas A."/>
            <person name="Wright K.J."/>
            <person name="Zuzow R."/>
            <person name="Dirks W."/>
            <person name="Good M."/>
            <person name="Goodstein D."/>
            <person name="Lemons D."/>
            <person name="Li W."/>
            <person name="Lyons J.B."/>
            <person name="Morris A."/>
            <person name="Nichols S."/>
            <person name="Richter D.J."/>
            <person name="Salamov A."/>
            <person name="Bork P."/>
            <person name="Lim W.A."/>
            <person name="Manning G."/>
            <person name="Miller W.T."/>
            <person name="McGinnis W."/>
            <person name="Shapiro H."/>
            <person name="Tjian R."/>
            <person name="Grigoriev I.V."/>
            <person name="Rokhsar D."/>
        </authorList>
    </citation>
    <scope>NUCLEOTIDE SEQUENCE [LARGE SCALE GENOMIC DNA]</scope>
    <source>
        <strain evidence="13">MX1 / ATCC 50154</strain>
    </source>
</reference>
<dbReference type="InterPro" id="IPR016024">
    <property type="entry name" value="ARM-type_fold"/>
</dbReference>
<feature type="region of interest" description="Disordered" evidence="6">
    <location>
        <begin position="1099"/>
        <end position="1169"/>
    </location>
</feature>
<dbReference type="Pfam" id="PF12842">
    <property type="entry name" value="DUF3819"/>
    <property type="match status" value="1"/>
</dbReference>
<evidence type="ECO:0000313" key="13">
    <source>
        <dbReference type="Proteomes" id="UP000001357"/>
    </source>
</evidence>
<dbReference type="RefSeq" id="XP_001748736.1">
    <property type="nucleotide sequence ID" value="XM_001748684.1"/>
</dbReference>
<feature type="domain" description="CCR4-NOT transcription complex subunit 1" evidence="8">
    <location>
        <begin position="695"/>
        <end position="836"/>
    </location>
</feature>
<evidence type="ECO:0000256" key="3">
    <source>
        <dbReference type="ARBA" id="ARBA00023015"/>
    </source>
</evidence>
<keyword evidence="2" id="KW-0678">Repressor</keyword>
<gene>
    <name evidence="12" type="ORF">MONBRDRAFT_33815</name>
</gene>
<dbReference type="GO" id="GO:0005634">
    <property type="term" value="C:nucleus"/>
    <property type="evidence" value="ECO:0007669"/>
    <property type="project" value="UniProtKB-SubCell"/>
</dbReference>
<dbReference type="Pfam" id="PF04054">
    <property type="entry name" value="Not1"/>
    <property type="match status" value="1"/>
</dbReference>
<evidence type="ECO:0000256" key="4">
    <source>
        <dbReference type="ARBA" id="ARBA00023163"/>
    </source>
</evidence>
<keyword evidence="3" id="KW-0805">Transcription regulation</keyword>
<dbReference type="Pfam" id="PF16418">
    <property type="entry name" value="CNOT1_HEAT"/>
    <property type="match status" value="1"/>
</dbReference>
<dbReference type="InterPro" id="IPR032194">
    <property type="entry name" value="CNOT1_HEAT"/>
</dbReference>
<evidence type="ECO:0000313" key="12">
    <source>
        <dbReference type="EMBL" id="EDQ86346.1"/>
    </source>
</evidence>
<dbReference type="Gene3D" id="1.25.40.180">
    <property type="match status" value="1"/>
</dbReference>
<dbReference type="Gene3D" id="1.25.40.800">
    <property type="match status" value="1"/>
</dbReference>
<evidence type="ECO:0000256" key="1">
    <source>
        <dbReference type="ARBA" id="ARBA00004123"/>
    </source>
</evidence>
<feature type="domain" description="CCR4-NOT transcription complex subunit 1 TTP binding" evidence="10">
    <location>
        <begin position="212"/>
        <end position="359"/>
    </location>
</feature>
<dbReference type="Proteomes" id="UP000001357">
    <property type="component" value="Unassembled WGS sequence"/>
</dbReference>
<dbReference type="Gene3D" id="1.25.40.790">
    <property type="match status" value="1"/>
</dbReference>
<evidence type="ECO:0000256" key="6">
    <source>
        <dbReference type="SAM" id="MobiDB-lite"/>
    </source>
</evidence>
<dbReference type="OMA" id="IDEYHCY"/>
<evidence type="ECO:0000256" key="2">
    <source>
        <dbReference type="ARBA" id="ARBA00022491"/>
    </source>
</evidence>
<dbReference type="Pfam" id="PF16415">
    <property type="entry name" value="CNOT1_CAF1_bind"/>
    <property type="match status" value="1"/>
</dbReference>
<dbReference type="Gene3D" id="1.25.40.840">
    <property type="entry name" value="CCR4-NOT transcription complex subunit 1 TTP binding domain"/>
    <property type="match status" value="1"/>
</dbReference>
<protein>
    <recommendedName>
        <fullName evidence="14">CCR4-NOT transcription complex subunit 1</fullName>
    </recommendedName>
</protein>
<dbReference type="FunFam" id="1.25.40.840:FF:000003">
    <property type="entry name" value="Transcription regulator"/>
    <property type="match status" value="1"/>
</dbReference>
<keyword evidence="4" id="KW-0804">Transcription</keyword>
<dbReference type="EMBL" id="CH991566">
    <property type="protein sequence ID" value="EDQ86346.1"/>
    <property type="molecule type" value="Genomic_DNA"/>
</dbReference>
<dbReference type="Pfam" id="PF16417">
    <property type="entry name" value="CNOT1_TTP_bind"/>
    <property type="match status" value="1"/>
</dbReference>
<dbReference type="GO" id="GO:0060090">
    <property type="term" value="F:molecular adaptor activity"/>
    <property type="evidence" value="ECO:0000318"/>
    <property type="project" value="GO_Central"/>
</dbReference>
<dbReference type="GO" id="GO:0000288">
    <property type="term" value="P:nuclear-transcribed mRNA catabolic process, deadenylation-dependent decay"/>
    <property type="evidence" value="ECO:0000318"/>
    <property type="project" value="GO_Central"/>
</dbReference>
<dbReference type="GeneID" id="5893996"/>
<dbReference type="eggNOG" id="KOG1831">
    <property type="taxonomic scope" value="Eukaryota"/>
</dbReference>
<keyword evidence="13" id="KW-1185">Reference proteome</keyword>
<dbReference type="InterPro" id="IPR007196">
    <property type="entry name" value="CCR4-Not_Not1_C"/>
</dbReference>
<comment type="subcellular location">
    <subcellularLocation>
        <location evidence="1">Nucleus</location>
    </subcellularLocation>
</comment>
<evidence type="ECO:0008006" key="14">
    <source>
        <dbReference type="Google" id="ProtNLM"/>
    </source>
</evidence>
<feature type="region of interest" description="Disordered" evidence="6">
    <location>
        <begin position="155"/>
        <end position="209"/>
    </location>
</feature>
<feature type="compositionally biased region" description="Low complexity" evidence="6">
    <location>
        <begin position="1104"/>
        <end position="1125"/>
    </location>
</feature>
<evidence type="ECO:0000259" key="8">
    <source>
        <dbReference type="Pfam" id="PF12842"/>
    </source>
</evidence>
<evidence type="ECO:0000256" key="5">
    <source>
        <dbReference type="ARBA" id="ARBA00023242"/>
    </source>
</evidence>
<dbReference type="InterPro" id="IPR040398">
    <property type="entry name" value="Not1"/>
</dbReference>
<dbReference type="InParanoid" id="A9V7Q3"/>
<feature type="domain" description="CCR4-NOT transcription complex subunit 1 HEAT repeat" evidence="11">
    <location>
        <begin position="9"/>
        <end position="91"/>
    </location>
</feature>